<reference evidence="1 2" key="1">
    <citation type="submission" date="2024-04" db="EMBL/GenBank/DDBJ databases">
        <title>Phyllosticta paracitricarpa is synonymous to the EU quarantine fungus P. citricarpa based on phylogenomic analyses.</title>
        <authorList>
            <consortium name="Lawrence Berkeley National Laboratory"/>
            <person name="Van Ingen-Buijs V.A."/>
            <person name="Van Westerhoven A.C."/>
            <person name="Haridas S."/>
            <person name="Skiadas P."/>
            <person name="Martin F."/>
            <person name="Groenewald J.Z."/>
            <person name="Crous P.W."/>
            <person name="Seidl M.F."/>
        </authorList>
    </citation>
    <scope>NUCLEOTIDE SEQUENCE [LARGE SCALE GENOMIC DNA]</scope>
    <source>
        <strain evidence="1 2">CBS 123374</strain>
    </source>
</reference>
<name>A0ABR1Z1J9_9PEZI</name>
<comment type="caution">
    <text evidence="1">The sequence shown here is derived from an EMBL/GenBank/DDBJ whole genome shotgun (WGS) entry which is preliminary data.</text>
</comment>
<dbReference type="Proteomes" id="UP001492380">
    <property type="component" value="Unassembled WGS sequence"/>
</dbReference>
<accession>A0ABR1Z1J9</accession>
<protein>
    <recommendedName>
        <fullName evidence="3">Secreted protein</fullName>
    </recommendedName>
</protein>
<evidence type="ECO:0008006" key="3">
    <source>
        <dbReference type="Google" id="ProtNLM"/>
    </source>
</evidence>
<sequence>MTHQLTMSFLVLRLVPYLGILVPVQVASGFGFGPGARSQWPSIRALNPLELFKPSHALPILMGSHQLLSPGCQMPPNYCNILRQRRKCRAYESFPTQPLRLLFAVSSYTYNTFRARFTD</sequence>
<keyword evidence="2" id="KW-1185">Reference proteome</keyword>
<gene>
    <name evidence="1" type="ORF">HDK90DRAFT_7100</name>
</gene>
<proteinExistence type="predicted"/>
<evidence type="ECO:0000313" key="1">
    <source>
        <dbReference type="EMBL" id="KAK8246285.1"/>
    </source>
</evidence>
<organism evidence="1 2">
    <name type="scientific">Phyllosticta capitalensis</name>
    <dbReference type="NCBI Taxonomy" id="121624"/>
    <lineage>
        <taxon>Eukaryota</taxon>
        <taxon>Fungi</taxon>
        <taxon>Dikarya</taxon>
        <taxon>Ascomycota</taxon>
        <taxon>Pezizomycotina</taxon>
        <taxon>Dothideomycetes</taxon>
        <taxon>Dothideomycetes incertae sedis</taxon>
        <taxon>Botryosphaeriales</taxon>
        <taxon>Phyllostictaceae</taxon>
        <taxon>Phyllosticta</taxon>
    </lineage>
</organism>
<evidence type="ECO:0000313" key="2">
    <source>
        <dbReference type="Proteomes" id="UP001492380"/>
    </source>
</evidence>
<dbReference type="EMBL" id="JBBWRZ010000001">
    <property type="protein sequence ID" value="KAK8246285.1"/>
    <property type="molecule type" value="Genomic_DNA"/>
</dbReference>